<evidence type="ECO:0000256" key="9">
    <source>
        <dbReference type="NCBIfam" id="TIGR03303"/>
    </source>
</evidence>
<dbReference type="InterPro" id="IPR023707">
    <property type="entry name" value="OM_assembly_BamA"/>
</dbReference>
<dbReference type="PANTHER" id="PTHR12815:SF23">
    <property type="entry name" value="OUTER MEMBRANE PROTEIN ASSEMBLY FACTOR BAMA"/>
    <property type="match status" value="1"/>
</dbReference>
<evidence type="ECO:0000256" key="2">
    <source>
        <dbReference type="ARBA" id="ARBA00022452"/>
    </source>
</evidence>
<dbReference type="PANTHER" id="PTHR12815">
    <property type="entry name" value="SORTING AND ASSEMBLY MACHINERY SAMM50 PROTEIN FAMILY MEMBER"/>
    <property type="match status" value="1"/>
</dbReference>
<accession>A0A2W7NI15</accession>
<evidence type="ECO:0000259" key="10">
    <source>
        <dbReference type="PROSITE" id="PS51779"/>
    </source>
</evidence>
<evidence type="ECO:0000256" key="8">
    <source>
        <dbReference type="HAMAP-Rule" id="MF_01430"/>
    </source>
</evidence>
<feature type="domain" description="POTRA" evidence="10">
    <location>
        <begin position="364"/>
        <end position="437"/>
    </location>
</feature>
<feature type="domain" description="POTRA" evidence="10">
    <location>
        <begin position="111"/>
        <end position="188"/>
    </location>
</feature>
<dbReference type="GO" id="GO:0051205">
    <property type="term" value="P:protein insertion into membrane"/>
    <property type="evidence" value="ECO:0007669"/>
    <property type="project" value="UniProtKB-UniRule"/>
</dbReference>
<keyword evidence="4 8" id="KW-0732">Signal</keyword>
<name>A0A2W7NI15_9RHOB</name>
<dbReference type="GO" id="GO:0043165">
    <property type="term" value="P:Gram-negative-bacterium-type cell outer membrane assembly"/>
    <property type="evidence" value="ECO:0007669"/>
    <property type="project" value="UniProtKB-UniRule"/>
</dbReference>
<feature type="domain" description="POTRA" evidence="10">
    <location>
        <begin position="43"/>
        <end position="110"/>
    </location>
</feature>
<evidence type="ECO:0000256" key="6">
    <source>
        <dbReference type="ARBA" id="ARBA00023136"/>
    </source>
</evidence>
<comment type="subcellular location">
    <subcellularLocation>
        <location evidence="8">Cell outer membrane</location>
    </subcellularLocation>
    <subcellularLocation>
        <location evidence="1">Membrane</location>
    </subcellularLocation>
</comment>
<dbReference type="EMBL" id="QKZL01000001">
    <property type="protein sequence ID" value="PZX19908.1"/>
    <property type="molecule type" value="Genomic_DNA"/>
</dbReference>
<dbReference type="InterPro" id="IPR039910">
    <property type="entry name" value="D15-like"/>
</dbReference>
<gene>
    <name evidence="8" type="primary">bamA</name>
    <name evidence="11" type="ORF">LX81_00372</name>
</gene>
<evidence type="ECO:0000256" key="5">
    <source>
        <dbReference type="ARBA" id="ARBA00022737"/>
    </source>
</evidence>
<keyword evidence="5 8" id="KW-0677">Repeat</keyword>
<keyword evidence="6 8" id="KW-0472">Membrane</keyword>
<comment type="function">
    <text evidence="8">Part of the outer membrane protein assembly complex, which is involved in assembly and insertion of beta-barrel proteins into the outer membrane.</text>
</comment>
<comment type="subunit">
    <text evidence="8">Part of the Bam complex.</text>
</comment>
<reference evidence="11 12" key="1">
    <citation type="submission" date="2018-06" db="EMBL/GenBank/DDBJ databases">
        <title>Genomic Encyclopedia of Archaeal and Bacterial Type Strains, Phase II (KMG-II): from individual species to whole genera.</title>
        <authorList>
            <person name="Goeker M."/>
        </authorList>
    </citation>
    <scope>NUCLEOTIDE SEQUENCE [LARGE SCALE GENOMIC DNA]</scope>
    <source>
        <strain evidence="11 12">DSM 22009</strain>
    </source>
</reference>
<feature type="signal peptide" evidence="8">
    <location>
        <begin position="1"/>
        <end position="40"/>
    </location>
</feature>
<evidence type="ECO:0000256" key="1">
    <source>
        <dbReference type="ARBA" id="ARBA00004370"/>
    </source>
</evidence>
<organism evidence="11 12">
    <name type="scientific">Palleronia aestuarii</name>
    <dbReference type="NCBI Taxonomy" id="568105"/>
    <lineage>
        <taxon>Bacteria</taxon>
        <taxon>Pseudomonadati</taxon>
        <taxon>Pseudomonadota</taxon>
        <taxon>Alphaproteobacteria</taxon>
        <taxon>Rhodobacterales</taxon>
        <taxon>Roseobacteraceae</taxon>
        <taxon>Palleronia</taxon>
    </lineage>
</organism>
<evidence type="ECO:0000313" key="12">
    <source>
        <dbReference type="Proteomes" id="UP000248916"/>
    </source>
</evidence>
<keyword evidence="12" id="KW-1185">Reference proteome</keyword>
<sequence precursor="true">MRDVGARRFRRIGMGAVLRITASCLAIPGAAILAADPAIAQNFQFSDIRIEGNRRVDSASILNAAGVAPGQALSAGALNAAYQNVVNTGLFETVEIVPAGNVLVIRVSEWPTVNQISIEGNRRISDEEIQEVIGSVPRRVYSPAQAEADAAAIAEAYGAGGRLSASVTPRIIRRSDNRVDLVFEIVEGRVTEIERLSFVGNRAYSDRRLRRVLQTRQAGLLRTFIGGDTFVAERIDLDRQLLTDFYNSRGFIDFQIHSVNNEFARDRNAFFVQFNVQEGLQYDFGRITASSSLPGVNAQDFLGVSTIRSGGTYTPRAIEETVARMERLALARGLNFVRATPQVTRDPRNQRLDVNFLLEQGPRIFVERIDIEGNATTLDRVIRQQFNIVEGDPFNPREIAASAERIRALGFFADAAVEARDGTGPGQVIVDVDVEEQPTGSLSFGGSYSTDTGFGLNLGYQERNFLGRGQTLAFNIVTATNSQSSRFTFVEPFFFGRDLAFRFDAFYNTDDFDEADYNTRVVGFSPSITFPISLNGRLGLRYRLSKDTILDVDTGDPDNPLDDGSSPIIQSEEGSLYTSSVGYTYSYDTRRTGLDPNAGILFRFSQDLAGLGGDSEYIKTEALLLGQRQVFGEEITLRATLEGGAINALGDTETRVTDRFFLGSRQLRGFEPLGVGPRDLNATNEDALGGNAYAAARLEAEFPIGLPEEYGISGGVFLDAGSVWSLEDTTGAGGVEVDDSFHLRSSIGVSIFWTTPFGPLRFNFSEPLQAEDYDNTRSFNVTVSTEF</sequence>
<protein>
    <recommendedName>
        <fullName evidence="8 9">Outer membrane protein assembly factor BamA</fullName>
    </recommendedName>
</protein>
<evidence type="ECO:0000256" key="7">
    <source>
        <dbReference type="ARBA" id="ARBA00023237"/>
    </source>
</evidence>
<dbReference type="AlphaFoldDB" id="A0A2W7NI15"/>
<evidence type="ECO:0000256" key="3">
    <source>
        <dbReference type="ARBA" id="ARBA00022692"/>
    </source>
</evidence>
<proteinExistence type="inferred from homology"/>
<comment type="caution">
    <text evidence="11">The sequence shown here is derived from an EMBL/GenBank/DDBJ whole genome shotgun (WGS) entry which is preliminary data.</text>
</comment>
<keyword evidence="7 8" id="KW-0998">Cell outer membrane</keyword>
<evidence type="ECO:0000256" key="4">
    <source>
        <dbReference type="ARBA" id="ARBA00022729"/>
    </source>
</evidence>
<dbReference type="PIRSF" id="PIRSF006076">
    <property type="entry name" value="OM_assembly_OMP85"/>
    <property type="match status" value="1"/>
</dbReference>
<dbReference type="GO" id="GO:0009279">
    <property type="term" value="C:cell outer membrane"/>
    <property type="evidence" value="ECO:0007669"/>
    <property type="project" value="UniProtKB-SubCell"/>
</dbReference>
<dbReference type="HAMAP" id="MF_01430">
    <property type="entry name" value="OM_assembly_BamA"/>
    <property type="match status" value="1"/>
</dbReference>
<feature type="chain" id="PRO_5016184202" description="Outer membrane protein assembly factor BamA" evidence="8">
    <location>
        <begin position="41"/>
        <end position="787"/>
    </location>
</feature>
<dbReference type="NCBIfam" id="TIGR03303">
    <property type="entry name" value="OM_YaeT"/>
    <property type="match status" value="1"/>
</dbReference>
<dbReference type="PROSITE" id="PS51779">
    <property type="entry name" value="POTRA"/>
    <property type="match status" value="3"/>
</dbReference>
<dbReference type="Gene3D" id="3.10.20.310">
    <property type="entry name" value="membrane protein fhac"/>
    <property type="match status" value="5"/>
</dbReference>
<dbReference type="Pfam" id="PF07244">
    <property type="entry name" value="POTRA"/>
    <property type="match status" value="4"/>
</dbReference>
<evidence type="ECO:0000313" key="11">
    <source>
        <dbReference type="EMBL" id="PZX19908.1"/>
    </source>
</evidence>
<dbReference type="Gene3D" id="2.40.160.50">
    <property type="entry name" value="membrane protein fhac: a member of the omp85/tpsb transporter family"/>
    <property type="match status" value="1"/>
</dbReference>
<keyword evidence="3 8" id="KW-0812">Transmembrane</keyword>
<dbReference type="InterPro" id="IPR000184">
    <property type="entry name" value="Bac_surfAg_D15"/>
</dbReference>
<dbReference type="InterPro" id="IPR010827">
    <property type="entry name" value="BamA/TamA_POTRA"/>
</dbReference>
<dbReference type="InterPro" id="IPR034746">
    <property type="entry name" value="POTRA"/>
</dbReference>
<dbReference type="Pfam" id="PF01103">
    <property type="entry name" value="Omp85"/>
    <property type="match status" value="1"/>
</dbReference>
<dbReference type="OrthoDB" id="9803054at2"/>
<comment type="similarity">
    <text evidence="8">Belongs to the BamA family.</text>
</comment>
<dbReference type="Proteomes" id="UP000248916">
    <property type="component" value="Unassembled WGS sequence"/>
</dbReference>
<keyword evidence="2 8" id="KW-1134">Transmembrane beta strand</keyword>